<keyword evidence="3" id="KW-0963">Cytoplasm</keyword>
<dbReference type="PANTHER" id="PTHR15706:SF6">
    <property type="entry name" value="NEUTROPHIL CYTOSOL FACTOR 1-RELATED"/>
    <property type="match status" value="1"/>
</dbReference>
<organism evidence="10">
    <name type="scientific">Callorhinchus milii</name>
    <name type="common">Ghost shark</name>
    <dbReference type="NCBI Taxonomy" id="7868"/>
    <lineage>
        <taxon>Eukaryota</taxon>
        <taxon>Metazoa</taxon>
        <taxon>Chordata</taxon>
        <taxon>Craniata</taxon>
        <taxon>Vertebrata</taxon>
        <taxon>Chondrichthyes</taxon>
        <taxon>Holocephali</taxon>
        <taxon>Chimaeriformes</taxon>
        <taxon>Callorhinchidae</taxon>
        <taxon>Callorhinchus</taxon>
    </lineage>
</organism>
<keyword evidence="2 6" id="KW-0728">SH3 domain</keyword>
<keyword evidence="4" id="KW-0597">Phosphoprotein</keyword>
<dbReference type="SUPFAM" id="SSF64268">
    <property type="entry name" value="PX domain"/>
    <property type="match status" value="1"/>
</dbReference>
<dbReference type="Pfam" id="PF00787">
    <property type="entry name" value="PX"/>
    <property type="match status" value="1"/>
</dbReference>
<evidence type="ECO:0000256" key="2">
    <source>
        <dbReference type="ARBA" id="ARBA00022443"/>
    </source>
</evidence>
<dbReference type="FunFam" id="3.30.1520.10:FF:000023">
    <property type="entry name" value="Neutrophil cytosol factor 1"/>
    <property type="match status" value="1"/>
</dbReference>
<dbReference type="PRINTS" id="PR00452">
    <property type="entry name" value="SH3DOMAIN"/>
</dbReference>
<dbReference type="InterPro" id="IPR036028">
    <property type="entry name" value="SH3-like_dom_sf"/>
</dbReference>
<dbReference type="InterPro" id="IPR001655">
    <property type="entry name" value="P47PHOX"/>
</dbReference>
<dbReference type="GO" id="GO:0042554">
    <property type="term" value="P:superoxide anion generation"/>
    <property type="evidence" value="ECO:0007669"/>
    <property type="project" value="TreeGrafter"/>
</dbReference>
<feature type="compositionally biased region" description="Basic and acidic residues" evidence="7">
    <location>
        <begin position="379"/>
        <end position="388"/>
    </location>
</feature>
<dbReference type="PROSITE" id="PS50195">
    <property type="entry name" value="PX"/>
    <property type="match status" value="1"/>
</dbReference>
<dbReference type="GO" id="GO:0035091">
    <property type="term" value="F:phosphatidylinositol binding"/>
    <property type="evidence" value="ECO:0007669"/>
    <property type="project" value="InterPro"/>
</dbReference>
<evidence type="ECO:0000313" key="10">
    <source>
        <dbReference type="EMBL" id="AFP02827.1"/>
    </source>
</evidence>
<proteinExistence type="evidence at transcript level"/>
<feature type="domain" description="SH3" evidence="8">
    <location>
        <begin position="157"/>
        <end position="216"/>
    </location>
</feature>
<feature type="domain" description="SH3" evidence="8">
    <location>
        <begin position="227"/>
        <end position="286"/>
    </location>
</feature>
<keyword evidence="5" id="KW-0677">Repeat</keyword>
<dbReference type="InterPro" id="IPR001683">
    <property type="entry name" value="PX_dom"/>
</dbReference>
<dbReference type="SUPFAM" id="SSF50044">
    <property type="entry name" value="SH3-domain"/>
    <property type="match status" value="2"/>
</dbReference>
<evidence type="ECO:0000256" key="3">
    <source>
        <dbReference type="ARBA" id="ARBA00022490"/>
    </source>
</evidence>
<dbReference type="InterPro" id="IPR001452">
    <property type="entry name" value="SH3_domain"/>
</dbReference>
<sequence length="419" mass="48879">MADIYIRHIEMLGFEKRFVPNQHYVYMLMVKWSDLSEKLVHRRFIEIYDFHKTLKEMFPIESGEIDPKSRIIPYLPAPRWMDSQRSTEHRQSTLSDYLHALLNQPQKISRCQWTLNFFKVRADDLVPPPPHPTKKIETFLMHKDMTRKNMTEITGPVLLQTYRSIGDYQKNSKYELSVGTGDILEVVEKSENGWWFCQGDGKRGWLPAAYLEPMDGPDEIEEQEPNYEGEVYTVVKGYESVQEDELSLGEGDTVEVIHKLLDGWWVIRRDEVTGYFPSMYLQKAGAKPSAGFTTNKGSRLPPRRSTIRNAQSIHKTQRKEISQATYRRNSKRYLEQRKSKVPPTGNRNVWQQQQDPRYPNQKSPTGNTPPPSDNTPQAKEQDEPEKTQRPPIPPRPTLREILENCTEETKSKLKIKSVE</sequence>
<feature type="compositionally biased region" description="Polar residues" evidence="7">
    <location>
        <begin position="345"/>
        <end position="366"/>
    </location>
</feature>
<evidence type="ECO:0000256" key="1">
    <source>
        <dbReference type="ARBA" id="ARBA00004496"/>
    </source>
</evidence>
<evidence type="ECO:0000259" key="8">
    <source>
        <dbReference type="PROSITE" id="PS50002"/>
    </source>
</evidence>
<dbReference type="AlphaFoldDB" id="V9KV12"/>
<evidence type="ECO:0000259" key="9">
    <source>
        <dbReference type="PROSITE" id="PS50195"/>
    </source>
</evidence>
<dbReference type="GO" id="GO:0045730">
    <property type="term" value="P:respiratory burst"/>
    <property type="evidence" value="ECO:0007669"/>
    <property type="project" value="TreeGrafter"/>
</dbReference>
<evidence type="ECO:0000256" key="4">
    <source>
        <dbReference type="ARBA" id="ARBA00022553"/>
    </source>
</evidence>
<dbReference type="Gene3D" id="2.30.30.40">
    <property type="entry name" value="SH3 Domains"/>
    <property type="match status" value="2"/>
</dbReference>
<dbReference type="FunFam" id="2.30.30.40:FF:000121">
    <property type="entry name" value="Neutrophil cytosol factor 1"/>
    <property type="match status" value="1"/>
</dbReference>
<evidence type="ECO:0000256" key="6">
    <source>
        <dbReference type="PROSITE-ProRule" id="PRU00192"/>
    </source>
</evidence>
<dbReference type="GO" id="GO:0016176">
    <property type="term" value="F:superoxide-generating NADPH oxidase activator activity"/>
    <property type="evidence" value="ECO:0007669"/>
    <property type="project" value="InterPro"/>
</dbReference>
<dbReference type="Gene3D" id="3.30.1520.10">
    <property type="entry name" value="Phox-like domain"/>
    <property type="match status" value="1"/>
</dbReference>
<protein>
    <submittedName>
        <fullName evidence="10">Neutrophil cytosolic factor 1</fullName>
    </submittedName>
</protein>
<dbReference type="GO" id="GO:0005737">
    <property type="term" value="C:cytoplasm"/>
    <property type="evidence" value="ECO:0007669"/>
    <property type="project" value="UniProtKB-SubCell"/>
</dbReference>
<dbReference type="InterPro" id="IPR032136">
    <property type="entry name" value="NCF1_PBR/AIR"/>
</dbReference>
<dbReference type="PRINTS" id="PR00498">
    <property type="entry name" value="P47PHOX"/>
</dbReference>
<dbReference type="PROSITE" id="PS50002">
    <property type="entry name" value="SH3"/>
    <property type="match status" value="2"/>
</dbReference>
<dbReference type="SMART" id="SM00326">
    <property type="entry name" value="SH3"/>
    <property type="match status" value="2"/>
</dbReference>
<name>V9KV12_CALMI</name>
<comment type="subcellular location">
    <subcellularLocation>
        <location evidence="1">Cytoplasm</location>
    </subcellularLocation>
</comment>
<dbReference type="GO" id="GO:0043020">
    <property type="term" value="C:NADPH oxidase complex"/>
    <property type="evidence" value="ECO:0007669"/>
    <property type="project" value="TreeGrafter"/>
</dbReference>
<dbReference type="Pfam" id="PF00018">
    <property type="entry name" value="SH3_1"/>
    <property type="match status" value="2"/>
</dbReference>
<feature type="domain" description="PX" evidence="9">
    <location>
        <begin position="4"/>
        <end position="125"/>
    </location>
</feature>
<dbReference type="InterPro" id="IPR051228">
    <property type="entry name" value="NADPH_Oxidase/PX-Domain"/>
</dbReference>
<reference evidence="10" key="1">
    <citation type="journal article" date="2014" name="Nature">
        <title>Elephant shark genome provides unique insights into gnathostome evolution.</title>
        <authorList>
            <consortium name="International Elephant Shark Genome Sequencing Consortium"/>
            <person name="Venkatesh B."/>
            <person name="Lee A.P."/>
            <person name="Ravi V."/>
            <person name="Maurya A.K."/>
            <person name="Lian M.M."/>
            <person name="Swann J.B."/>
            <person name="Ohta Y."/>
            <person name="Flajnik M.F."/>
            <person name="Sutoh Y."/>
            <person name="Kasahara M."/>
            <person name="Hoon S."/>
            <person name="Gangu V."/>
            <person name="Roy S.W."/>
            <person name="Irimia M."/>
            <person name="Korzh V."/>
            <person name="Kondrychyn I."/>
            <person name="Lim Z.W."/>
            <person name="Tay B.H."/>
            <person name="Tohari S."/>
            <person name="Kong K.W."/>
            <person name="Ho S."/>
            <person name="Lorente-Galdos B."/>
            <person name="Quilez J."/>
            <person name="Marques-Bonet T."/>
            <person name="Raney B.J."/>
            <person name="Ingham P.W."/>
            <person name="Tay A."/>
            <person name="Hillier L.W."/>
            <person name="Minx P."/>
            <person name="Boehm T."/>
            <person name="Wilson R.K."/>
            <person name="Brenner S."/>
            <person name="Warren W.C."/>
        </authorList>
    </citation>
    <scope>NUCLEOTIDE SEQUENCE</scope>
    <source>
        <tissue evidence="10">Gills</tissue>
    </source>
</reference>
<evidence type="ECO:0000256" key="5">
    <source>
        <dbReference type="ARBA" id="ARBA00022737"/>
    </source>
</evidence>
<accession>V9KV12</accession>
<dbReference type="SMART" id="SM00312">
    <property type="entry name" value="PX"/>
    <property type="match status" value="1"/>
</dbReference>
<evidence type="ECO:0000256" key="7">
    <source>
        <dbReference type="SAM" id="MobiDB-lite"/>
    </source>
</evidence>
<feature type="region of interest" description="Disordered" evidence="7">
    <location>
        <begin position="286"/>
        <end position="419"/>
    </location>
</feature>
<dbReference type="Pfam" id="PF16621">
    <property type="entry name" value="NCF1_PBR_AIR"/>
    <property type="match status" value="1"/>
</dbReference>
<dbReference type="EMBL" id="JW870309">
    <property type="protein sequence ID" value="AFP02827.1"/>
    <property type="molecule type" value="mRNA"/>
</dbReference>
<dbReference type="InterPro" id="IPR036871">
    <property type="entry name" value="PX_dom_sf"/>
</dbReference>
<feature type="compositionally biased region" description="Basic and acidic residues" evidence="7">
    <location>
        <begin position="397"/>
        <end position="419"/>
    </location>
</feature>
<dbReference type="FunFam" id="2.30.30.40:FF:000127">
    <property type="entry name" value="neutrophil cytosol factor 1"/>
    <property type="match status" value="1"/>
</dbReference>
<dbReference type="PANTHER" id="PTHR15706">
    <property type="entry name" value="SH3 MULTIPLE DOMAIN"/>
    <property type="match status" value="1"/>
</dbReference>